<feature type="transmembrane region" description="Helical" evidence="1">
    <location>
        <begin position="172"/>
        <end position="190"/>
    </location>
</feature>
<dbReference type="RefSeq" id="WP_164471289.1">
    <property type="nucleotide sequence ID" value="NZ_CP033325.1"/>
</dbReference>
<comment type="caution">
    <text evidence="2">The sequence shown here is derived from an EMBL/GenBank/DDBJ whole genome shotgun (WGS) entry which is preliminary data.</text>
</comment>
<evidence type="ECO:0000256" key="1">
    <source>
        <dbReference type="SAM" id="Phobius"/>
    </source>
</evidence>
<name>A0ABV9D767_9MICO</name>
<feature type="transmembrane region" description="Helical" evidence="1">
    <location>
        <begin position="246"/>
        <end position="266"/>
    </location>
</feature>
<accession>A0ABV9D767</accession>
<feature type="transmembrane region" description="Helical" evidence="1">
    <location>
        <begin position="278"/>
        <end position="298"/>
    </location>
</feature>
<proteinExistence type="predicted"/>
<sequence length="410" mass="43028">MTGRSLSVMFAANRIKMLSALDIGFTSAFSMVASVAAARALGVEAFGFFAVLWTLTLGLQAVAQGGYVDVLLRLPRETSAAAIWGIDRWAAPVLGVFAALVILLTAFSSYNSLALIAAGTLSAYLLIRHTWTRAYMHSQGDAALSTAISAILAIGSVVCLFGGVAFDLSGPWYVVCCILAPYSVASLLSLRYTRSVRADYDPSVRIWRWDYAMESALLVSSLHVASVMVVPALGLEFSAGVRGANLLLGPLSVLFGSLRLILLPAFAGRSMGLRSMAAPAVIILLAAGLWASLGWALLGAVGSSILGDALGATITVFPWVAATYLLQGVYMVLFFASRAWVLDVHVRRARAVMLIATGAAVAVAHITKVPDGYFVGTLTGSALAIAILASGVSRNARRASARGRRAPKPS</sequence>
<feature type="transmembrane region" description="Helical" evidence="1">
    <location>
        <begin position="211"/>
        <end position="234"/>
    </location>
</feature>
<evidence type="ECO:0000313" key="2">
    <source>
        <dbReference type="EMBL" id="MFC4553890.1"/>
    </source>
</evidence>
<feature type="transmembrane region" description="Helical" evidence="1">
    <location>
        <begin position="143"/>
        <end position="166"/>
    </location>
</feature>
<feature type="transmembrane region" description="Helical" evidence="1">
    <location>
        <begin position="310"/>
        <end position="336"/>
    </location>
</feature>
<gene>
    <name evidence="2" type="ORF">ACFO3F_01395</name>
</gene>
<feature type="transmembrane region" description="Helical" evidence="1">
    <location>
        <begin position="113"/>
        <end position="131"/>
    </location>
</feature>
<evidence type="ECO:0000313" key="3">
    <source>
        <dbReference type="Proteomes" id="UP001595955"/>
    </source>
</evidence>
<organism evidence="2 3">
    <name type="scientific">Georgenia faecalis</name>
    <dbReference type="NCBI Taxonomy" id="2483799"/>
    <lineage>
        <taxon>Bacteria</taxon>
        <taxon>Bacillati</taxon>
        <taxon>Actinomycetota</taxon>
        <taxon>Actinomycetes</taxon>
        <taxon>Micrococcales</taxon>
        <taxon>Bogoriellaceae</taxon>
        <taxon>Georgenia</taxon>
    </lineage>
</organism>
<keyword evidence="3" id="KW-1185">Reference proteome</keyword>
<feature type="transmembrane region" description="Helical" evidence="1">
    <location>
        <begin position="373"/>
        <end position="392"/>
    </location>
</feature>
<keyword evidence="1" id="KW-1133">Transmembrane helix</keyword>
<dbReference type="EMBL" id="JBHSGF010000001">
    <property type="protein sequence ID" value="MFC4553890.1"/>
    <property type="molecule type" value="Genomic_DNA"/>
</dbReference>
<protein>
    <recommendedName>
        <fullName evidence="4">Oligosaccharide flippase family protein</fullName>
    </recommendedName>
</protein>
<keyword evidence="1" id="KW-0812">Transmembrane</keyword>
<reference evidence="3" key="1">
    <citation type="journal article" date="2019" name="Int. J. Syst. Evol. Microbiol.">
        <title>The Global Catalogue of Microorganisms (GCM) 10K type strain sequencing project: providing services to taxonomists for standard genome sequencing and annotation.</title>
        <authorList>
            <consortium name="The Broad Institute Genomics Platform"/>
            <consortium name="The Broad Institute Genome Sequencing Center for Infectious Disease"/>
            <person name="Wu L."/>
            <person name="Ma J."/>
        </authorList>
    </citation>
    <scope>NUCLEOTIDE SEQUENCE [LARGE SCALE GENOMIC DNA]</scope>
    <source>
        <strain evidence="3">JCM 3369</strain>
    </source>
</reference>
<keyword evidence="1" id="KW-0472">Membrane</keyword>
<feature type="transmembrane region" description="Helical" evidence="1">
    <location>
        <begin position="348"/>
        <end position="367"/>
    </location>
</feature>
<evidence type="ECO:0008006" key="4">
    <source>
        <dbReference type="Google" id="ProtNLM"/>
    </source>
</evidence>
<feature type="transmembrane region" description="Helical" evidence="1">
    <location>
        <begin position="47"/>
        <end position="68"/>
    </location>
</feature>
<dbReference type="Proteomes" id="UP001595955">
    <property type="component" value="Unassembled WGS sequence"/>
</dbReference>
<feature type="transmembrane region" description="Helical" evidence="1">
    <location>
        <begin position="89"/>
        <end position="107"/>
    </location>
</feature>